<dbReference type="GO" id="GO:0005634">
    <property type="term" value="C:nucleus"/>
    <property type="evidence" value="ECO:0007669"/>
    <property type="project" value="TreeGrafter"/>
</dbReference>
<comment type="caution">
    <text evidence="2">The sequence shown here is derived from an EMBL/GenBank/DDBJ whole genome shotgun (WGS) entry which is preliminary data.</text>
</comment>
<evidence type="ECO:0000313" key="3">
    <source>
        <dbReference type="Proteomes" id="UP000748756"/>
    </source>
</evidence>
<dbReference type="GO" id="GO:0000978">
    <property type="term" value="F:RNA polymerase II cis-regulatory region sequence-specific DNA binding"/>
    <property type="evidence" value="ECO:0007669"/>
    <property type="project" value="TreeGrafter"/>
</dbReference>
<dbReference type="CDD" id="cd00167">
    <property type="entry name" value="SANT"/>
    <property type="match status" value="4"/>
</dbReference>
<keyword evidence="3" id="KW-1185">Reference proteome</keyword>
<dbReference type="InterPro" id="IPR009057">
    <property type="entry name" value="Homeodomain-like_sf"/>
</dbReference>
<dbReference type="Pfam" id="PF13921">
    <property type="entry name" value="Myb_DNA-bind_6"/>
    <property type="match status" value="1"/>
</dbReference>
<dbReference type="AlphaFoldDB" id="A0A9P5V3Y7"/>
<dbReference type="Gene3D" id="1.10.10.60">
    <property type="entry name" value="Homeodomain-like"/>
    <property type="match status" value="3"/>
</dbReference>
<reference evidence="2" key="1">
    <citation type="journal article" date="2020" name="Fungal Divers.">
        <title>Resolving the Mortierellaceae phylogeny through synthesis of multi-gene phylogenetics and phylogenomics.</title>
        <authorList>
            <person name="Vandepol N."/>
            <person name="Liber J."/>
            <person name="Desiro A."/>
            <person name="Na H."/>
            <person name="Kennedy M."/>
            <person name="Barry K."/>
            <person name="Grigoriev I.V."/>
            <person name="Miller A.N."/>
            <person name="O'Donnell K."/>
            <person name="Stajich J.E."/>
            <person name="Bonito G."/>
        </authorList>
    </citation>
    <scope>NUCLEOTIDE SEQUENCE</scope>
    <source>
        <strain evidence="2">NRRL 6426</strain>
    </source>
</reference>
<feature type="domain" description="Myb-like" evidence="1">
    <location>
        <begin position="237"/>
        <end position="293"/>
    </location>
</feature>
<dbReference type="GO" id="GO:0000981">
    <property type="term" value="F:DNA-binding transcription factor activity, RNA polymerase II-specific"/>
    <property type="evidence" value="ECO:0007669"/>
    <property type="project" value="TreeGrafter"/>
</dbReference>
<protein>
    <recommendedName>
        <fullName evidence="1">Myb-like domain-containing protein</fullName>
    </recommendedName>
</protein>
<proteinExistence type="predicted"/>
<sequence>MTTICRNNNTRLSLITDTLSRLRLLRTESTVVALRSTQHRCITQTRPGLLKDQTGVNVSATTLDQGQNRDHNCDQSLIKASKTNASTYPEIAVLPLPPQASTTGWKTIRALRKTYPRASRWTDEEDMELLRLVKEGKSVYDIYDNYFPHRTLRAIRNRVANAFRVDIICQHQADGRVRNNGDEDSFVADKVLAKAKSGAPLRRLLSTLEAAMVEKRNADHCDDTIQRQGVIRIVKERKGKWTPEEDALLEQLVRTYIDIPQPTIWNKVSGGSVDGSRLLRDSISCSHRWRNLYPPSSRCTGIWSKEEELRLQKAVSEQLEGKYQVVVDALVGKPVATENPLGAWRPELQQLPDQAGLPILKLGSRRLRMLSWVAISEKVGSRTESNCRFHFYNVYHNGARGCWTKEELGRAREGLDMFGRDYWKIAGHVGTRTPIQVNLMVLKKGWLKKD</sequence>
<dbReference type="PANTHER" id="PTHR45614">
    <property type="entry name" value="MYB PROTEIN-RELATED"/>
    <property type="match status" value="1"/>
</dbReference>
<dbReference type="InterPro" id="IPR050560">
    <property type="entry name" value="MYB_TF"/>
</dbReference>
<dbReference type="Proteomes" id="UP000748756">
    <property type="component" value="Unassembled WGS sequence"/>
</dbReference>
<dbReference type="SUPFAM" id="SSF46689">
    <property type="entry name" value="Homeodomain-like"/>
    <property type="match status" value="2"/>
</dbReference>
<dbReference type="EMBL" id="JAAAUQ010001784">
    <property type="protein sequence ID" value="KAF9133643.1"/>
    <property type="molecule type" value="Genomic_DNA"/>
</dbReference>
<evidence type="ECO:0000313" key="2">
    <source>
        <dbReference type="EMBL" id="KAF9133643.1"/>
    </source>
</evidence>
<accession>A0A9P5V3Y7</accession>
<dbReference type="PANTHER" id="PTHR45614:SF51">
    <property type="entry name" value="MYB-LIKE DNA-BINDING PROTEIN BAS1"/>
    <property type="match status" value="1"/>
</dbReference>
<evidence type="ECO:0000259" key="1">
    <source>
        <dbReference type="PROSITE" id="PS50090"/>
    </source>
</evidence>
<name>A0A9P5V3Y7_9FUNG</name>
<dbReference type="InterPro" id="IPR001005">
    <property type="entry name" value="SANT/Myb"/>
</dbReference>
<organism evidence="2 3">
    <name type="scientific">Linnemannia schmuckeri</name>
    <dbReference type="NCBI Taxonomy" id="64567"/>
    <lineage>
        <taxon>Eukaryota</taxon>
        <taxon>Fungi</taxon>
        <taxon>Fungi incertae sedis</taxon>
        <taxon>Mucoromycota</taxon>
        <taxon>Mortierellomycotina</taxon>
        <taxon>Mortierellomycetes</taxon>
        <taxon>Mortierellales</taxon>
        <taxon>Mortierellaceae</taxon>
        <taxon>Linnemannia</taxon>
    </lineage>
</organism>
<dbReference type="SMART" id="SM00717">
    <property type="entry name" value="SANT"/>
    <property type="match status" value="4"/>
</dbReference>
<dbReference type="PROSITE" id="PS50090">
    <property type="entry name" value="MYB_LIKE"/>
    <property type="match status" value="1"/>
</dbReference>
<gene>
    <name evidence="2" type="ORF">BG015_003526</name>
</gene>
<dbReference type="OrthoDB" id="2143914at2759"/>